<comment type="caution">
    <text evidence="6">The sequence shown here is derived from an EMBL/GenBank/DDBJ whole genome shotgun (WGS) entry which is preliminary data.</text>
</comment>
<evidence type="ECO:0000256" key="1">
    <source>
        <dbReference type="ARBA" id="ARBA00004613"/>
    </source>
</evidence>
<dbReference type="GO" id="GO:0005576">
    <property type="term" value="C:extracellular region"/>
    <property type="evidence" value="ECO:0007669"/>
    <property type="project" value="UniProtKB-SubCell"/>
</dbReference>
<dbReference type="InterPro" id="IPR008701">
    <property type="entry name" value="NPP1"/>
</dbReference>
<dbReference type="OrthoDB" id="93694at2759"/>
<name>A0A3F2RTG5_9STRA</name>
<dbReference type="AlphaFoldDB" id="A0A3F2RTG5"/>
<comment type="similarity">
    <text evidence="2">Belongs to the Necrosis inducing protein (NPP1) family.</text>
</comment>
<sequence>MSSIISTGTFGKAYSASAGKPAVRFSLSHFDPRSESIHFIKTTALMNVYGLFLAAVAALTAVHAQSNIIGHNLVRPFAQPEPVTISEKVAVKFKPQLKISDGCHPYPAVQKDGAVSGGLKWSGPQDGECGGSALGSQVYARSTWVNDVWAIMYAWYFPKGRAAVPPSLLLRLFGHRHNWEYAIVWIDNPDNENATVLGLSMSASVGYANQVPPEARYLSDSSVKIDYYYNLLVGNTALRSTEDAGEFQDLIQWDQLSDLGRKALNNTDWDETPLNAANVKMPLKDGVFRKTLDQAWPF</sequence>
<dbReference type="PIRSF" id="PIRSF029958">
    <property type="entry name" value="Necrosis-inducing_protein"/>
    <property type="match status" value="1"/>
</dbReference>
<dbReference type="EMBL" id="MBDO02000086">
    <property type="protein sequence ID" value="RLN63844.1"/>
    <property type="molecule type" value="Genomic_DNA"/>
</dbReference>
<dbReference type="Pfam" id="PF05630">
    <property type="entry name" value="NPP1"/>
    <property type="match status" value="1"/>
</dbReference>
<reference evidence="7 8" key="1">
    <citation type="submission" date="2018-07" db="EMBL/GenBank/DDBJ databases">
        <title>Genome sequencing of oomycete isolates from Chile give support for New Zealand origin for Phytophthora kernoviae and make available the first Nothophytophthora sp. genome.</title>
        <authorList>
            <person name="Studholme D.J."/>
            <person name="Sanfuentes E."/>
            <person name="Panda P."/>
            <person name="Hill R."/>
            <person name="Sambles C."/>
            <person name="Grant M."/>
            <person name="Williams N.M."/>
            <person name="Mcdougal R.L."/>
        </authorList>
    </citation>
    <scope>NUCLEOTIDE SEQUENCE [LARGE SCALE GENOMIC DNA]</scope>
    <source>
        <strain evidence="6">Chile6</strain>
        <strain evidence="5">Chile7</strain>
    </source>
</reference>
<keyword evidence="4" id="KW-0843">Virulence</keyword>
<keyword evidence="3" id="KW-0964">Secreted</keyword>
<dbReference type="Proteomes" id="UP000277300">
    <property type="component" value="Unassembled WGS sequence"/>
</dbReference>
<accession>A0A3F2RTG5</accession>
<dbReference type="Proteomes" id="UP000284657">
    <property type="component" value="Unassembled WGS sequence"/>
</dbReference>
<evidence type="ECO:0008006" key="9">
    <source>
        <dbReference type="Google" id="ProtNLM"/>
    </source>
</evidence>
<evidence type="ECO:0000313" key="6">
    <source>
        <dbReference type="EMBL" id="RLN63844.1"/>
    </source>
</evidence>
<evidence type="ECO:0000313" key="8">
    <source>
        <dbReference type="Proteomes" id="UP000284657"/>
    </source>
</evidence>
<proteinExistence type="inferred from homology"/>
<dbReference type="EMBL" id="MBAD02002322">
    <property type="protein sequence ID" value="RLN48343.1"/>
    <property type="molecule type" value="Genomic_DNA"/>
</dbReference>
<dbReference type="PANTHER" id="PTHR33657">
    <property type="entry name" value="DOMAIN PROTEIN, PUTATIVE (AFU_ORTHOLOGUE AFUA_5G00600)-RELATED"/>
    <property type="match status" value="1"/>
</dbReference>
<evidence type="ECO:0000256" key="3">
    <source>
        <dbReference type="ARBA" id="ARBA00022525"/>
    </source>
</evidence>
<evidence type="ECO:0000313" key="5">
    <source>
        <dbReference type="EMBL" id="RLN48343.1"/>
    </source>
</evidence>
<evidence type="ECO:0000256" key="4">
    <source>
        <dbReference type="ARBA" id="ARBA00023026"/>
    </source>
</evidence>
<organism evidence="6 7">
    <name type="scientific">Phytophthora kernoviae</name>
    <dbReference type="NCBI Taxonomy" id="325452"/>
    <lineage>
        <taxon>Eukaryota</taxon>
        <taxon>Sar</taxon>
        <taxon>Stramenopiles</taxon>
        <taxon>Oomycota</taxon>
        <taxon>Peronosporomycetes</taxon>
        <taxon>Peronosporales</taxon>
        <taxon>Peronosporaceae</taxon>
        <taxon>Phytophthora</taxon>
    </lineage>
</organism>
<comment type="subcellular location">
    <subcellularLocation>
        <location evidence="1">Secreted</location>
    </subcellularLocation>
</comment>
<dbReference type="PANTHER" id="PTHR33657:SF8">
    <property type="entry name" value="DOMAIN PROTEIN, PUTATIVE (AFU_ORTHOLOGUE AFUA_5G00600)-RELATED"/>
    <property type="match status" value="1"/>
</dbReference>
<gene>
    <name evidence="5" type="ORF">BBJ29_001271</name>
    <name evidence="6" type="ORF">BBP00_00003839</name>
</gene>
<evidence type="ECO:0000256" key="2">
    <source>
        <dbReference type="ARBA" id="ARBA00009520"/>
    </source>
</evidence>
<evidence type="ECO:0000313" key="7">
    <source>
        <dbReference type="Proteomes" id="UP000277300"/>
    </source>
</evidence>
<protein>
    <recommendedName>
        <fullName evidence="9">Necrosis inducing-like protein NPP1 type</fullName>
    </recommendedName>
</protein>